<feature type="compositionally biased region" description="Polar residues" evidence="1">
    <location>
        <begin position="1"/>
        <end position="24"/>
    </location>
</feature>
<feature type="non-terminal residue" evidence="3">
    <location>
        <position position="56"/>
    </location>
</feature>
<sequence length="56" mass="6423">MTAQRQRVNTISENLANANTTRTPQGGPYRRREVIFAAVANDRKFEDELLAQERSM</sequence>
<protein>
    <recommendedName>
        <fullName evidence="2">Flagellar basal body rod protein N-terminal domain-containing protein</fullName>
    </recommendedName>
</protein>
<proteinExistence type="predicted"/>
<evidence type="ECO:0000259" key="2">
    <source>
        <dbReference type="Pfam" id="PF00460"/>
    </source>
</evidence>
<feature type="region of interest" description="Disordered" evidence="1">
    <location>
        <begin position="1"/>
        <end position="28"/>
    </location>
</feature>
<dbReference type="AlphaFoldDB" id="A0A382UTH5"/>
<evidence type="ECO:0000256" key="1">
    <source>
        <dbReference type="SAM" id="MobiDB-lite"/>
    </source>
</evidence>
<evidence type="ECO:0000313" key="3">
    <source>
        <dbReference type="EMBL" id="SVD36998.1"/>
    </source>
</evidence>
<gene>
    <name evidence="3" type="ORF">METZ01_LOCUS389852</name>
</gene>
<organism evidence="3">
    <name type="scientific">marine metagenome</name>
    <dbReference type="NCBI Taxonomy" id="408172"/>
    <lineage>
        <taxon>unclassified sequences</taxon>
        <taxon>metagenomes</taxon>
        <taxon>ecological metagenomes</taxon>
    </lineage>
</organism>
<dbReference type="EMBL" id="UINC01146330">
    <property type="protein sequence ID" value="SVD36998.1"/>
    <property type="molecule type" value="Genomic_DNA"/>
</dbReference>
<accession>A0A382UTH5</accession>
<reference evidence="3" key="1">
    <citation type="submission" date="2018-05" db="EMBL/GenBank/DDBJ databases">
        <authorList>
            <person name="Lanie J.A."/>
            <person name="Ng W.-L."/>
            <person name="Kazmierczak K.M."/>
            <person name="Andrzejewski T.M."/>
            <person name="Davidsen T.M."/>
            <person name="Wayne K.J."/>
            <person name="Tettelin H."/>
            <person name="Glass J.I."/>
            <person name="Rusch D."/>
            <person name="Podicherti R."/>
            <person name="Tsui H.-C.T."/>
            <person name="Winkler M.E."/>
        </authorList>
    </citation>
    <scope>NUCLEOTIDE SEQUENCE</scope>
</reference>
<dbReference type="InterPro" id="IPR001444">
    <property type="entry name" value="Flag_bb_rod_N"/>
</dbReference>
<dbReference type="Pfam" id="PF00460">
    <property type="entry name" value="Flg_bb_rod"/>
    <property type="match status" value="1"/>
</dbReference>
<feature type="domain" description="Flagellar basal body rod protein N-terminal" evidence="2">
    <location>
        <begin position="1"/>
        <end position="22"/>
    </location>
</feature>
<name>A0A382UTH5_9ZZZZ</name>